<dbReference type="PANTHER" id="PTHR33254">
    <property type="entry name" value="4-HYDROXY-4-METHYL-2-OXOGLUTARATE ALDOLASE 3-RELATED"/>
    <property type="match status" value="1"/>
</dbReference>
<dbReference type="EMBL" id="HE576760">
    <property type="protein sequence ID" value="CCC71739.1"/>
    <property type="molecule type" value="Genomic_DNA"/>
</dbReference>
<protein>
    <recommendedName>
        <fullName evidence="4">RraA-like protein</fullName>
    </recommendedName>
</protein>
<dbReference type="CDD" id="cd16841">
    <property type="entry name" value="RraA_family"/>
    <property type="match status" value="1"/>
</dbReference>
<evidence type="ECO:0000256" key="1">
    <source>
        <dbReference type="PIRSR" id="PIRSR605493-1"/>
    </source>
</evidence>
<dbReference type="OMA" id="WINPGDY"/>
<evidence type="ECO:0000313" key="2">
    <source>
        <dbReference type="EMBL" id="CCC71739.1"/>
    </source>
</evidence>
<keyword evidence="3" id="KW-1185">Reference proteome</keyword>
<feature type="binding site" evidence="1">
    <location>
        <begin position="99"/>
        <end position="102"/>
    </location>
    <ligand>
        <name>substrate</name>
    </ligand>
</feature>
<dbReference type="GO" id="GO:0019619">
    <property type="term" value="P:3,4-dihydroxybenzoate catabolic process"/>
    <property type="evidence" value="ECO:0007669"/>
    <property type="project" value="EnsemblFungi"/>
</dbReference>
<evidence type="ECO:0008006" key="4">
    <source>
        <dbReference type="Google" id="ProtNLM"/>
    </source>
</evidence>
<proteinExistence type="predicted"/>
<dbReference type="OrthoDB" id="1476984at2759"/>
<dbReference type="Proteomes" id="UP000001640">
    <property type="component" value="Chromosome 9"/>
</dbReference>
<dbReference type="SUPFAM" id="SSF89562">
    <property type="entry name" value="RraA-like"/>
    <property type="match status" value="1"/>
</dbReference>
<feature type="binding site" evidence="1">
    <location>
        <position position="122"/>
    </location>
    <ligand>
        <name>Mg(2+)</name>
        <dbReference type="ChEBI" id="CHEBI:18420"/>
    </ligand>
</feature>
<dbReference type="InterPro" id="IPR005493">
    <property type="entry name" value="RraA/RraA-like"/>
</dbReference>
<sequence>MSEYLNKLTKFTTSDIADGLLNLHKDGTGGFLPNLTRRSGKGTTCGIAYTVLFVPIDDPRPTINYIDVIPADSMLVLALPVSMQKAYAPFVTTTQAMYGGLMSTRAQYQGCKGTVVFGRIRDVEEHKNLNYSVYSYGVGACAPKAAVKPVLTNTPLQILTSDGEVRVINPGDIVVADDQGITCIQYKTMNMNKFIRYIEKSVEVDEKVCEDIKSGIPAKEAQKKRREVLKEYL</sequence>
<dbReference type="KEGG" id="ncs:NCAS_0I00710"/>
<comment type="cofactor">
    <cofactor evidence="1">
        <name>Mg(2+)</name>
        <dbReference type="ChEBI" id="CHEBI:18420"/>
    </cofactor>
</comment>
<organism evidence="2 3">
    <name type="scientific">Naumovozyma castellii</name>
    <name type="common">Yeast</name>
    <name type="synonym">Saccharomyces castellii</name>
    <dbReference type="NCBI Taxonomy" id="27288"/>
    <lineage>
        <taxon>Eukaryota</taxon>
        <taxon>Fungi</taxon>
        <taxon>Dikarya</taxon>
        <taxon>Ascomycota</taxon>
        <taxon>Saccharomycotina</taxon>
        <taxon>Saccharomycetes</taxon>
        <taxon>Saccharomycetales</taxon>
        <taxon>Saccharomycetaceae</taxon>
        <taxon>Naumovozyma</taxon>
    </lineage>
</organism>
<dbReference type="AlphaFoldDB" id="G0VJQ8"/>
<keyword evidence="1" id="KW-0460">Magnesium</keyword>
<name>G0VJQ8_NAUCA</name>
<dbReference type="eggNOG" id="ENOG502RZ5Y">
    <property type="taxonomic scope" value="Eukaryota"/>
</dbReference>
<dbReference type="GO" id="GO:0046872">
    <property type="term" value="F:metal ion binding"/>
    <property type="evidence" value="ECO:0007669"/>
    <property type="project" value="UniProtKB-KW"/>
</dbReference>
<dbReference type="PANTHER" id="PTHR33254:SF28">
    <property type="entry name" value="4-HYDROXY-4-METHYL-2-OXOGLUTARATE ALDOLASE"/>
    <property type="match status" value="1"/>
</dbReference>
<dbReference type="HOGENOM" id="CLU_072626_0_1_1"/>
<reference evidence="2 3" key="1">
    <citation type="journal article" date="2011" name="Proc. Natl. Acad. Sci. U.S.A.">
        <title>Evolutionary erosion of yeast sex chromosomes by mating-type switching accidents.</title>
        <authorList>
            <person name="Gordon J.L."/>
            <person name="Armisen D."/>
            <person name="Proux-Wera E."/>
            <person name="Oheigeartaigh S.S."/>
            <person name="Byrne K.P."/>
            <person name="Wolfe K.H."/>
        </authorList>
    </citation>
    <scope>NUCLEOTIDE SEQUENCE [LARGE SCALE GENOMIC DNA]</scope>
    <source>
        <strain evidence="3">ATCC 76901 / BCRC 22586 / CBS 4309 / NBRC 1992 / NRRL Y-12630</strain>
    </source>
</reference>
<gene>
    <name evidence="2" type="primary">NCAS0I00710</name>
    <name evidence="2" type="ordered locus">NCAS_0I00710</name>
</gene>
<dbReference type="Gene3D" id="3.50.30.40">
    <property type="entry name" value="Ribonuclease E inhibitor RraA/RraA-like"/>
    <property type="match status" value="1"/>
</dbReference>
<dbReference type="GO" id="GO:0008948">
    <property type="term" value="F:oxaloacetate decarboxylase activity"/>
    <property type="evidence" value="ECO:0007669"/>
    <property type="project" value="EnsemblFungi"/>
</dbReference>
<dbReference type="FunCoup" id="G0VJQ8">
    <property type="interactions" value="28"/>
</dbReference>
<dbReference type="RefSeq" id="XP_003678084.1">
    <property type="nucleotide sequence ID" value="XM_003678036.1"/>
</dbReference>
<reference key="2">
    <citation type="submission" date="2011-08" db="EMBL/GenBank/DDBJ databases">
        <title>Genome sequence of Naumovozyma castellii.</title>
        <authorList>
            <person name="Gordon J.L."/>
            <person name="Armisen D."/>
            <person name="Proux-Wera E."/>
            <person name="OhEigeartaigh S.S."/>
            <person name="Byrne K.P."/>
            <person name="Wolfe K.H."/>
        </authorList>
    </citation>
    <scope>NUCLEOTIDE SEQUENCE</scope>
    <source>
        <strain>Type strain:CBS 4309</strain>
    </source>
</reference>
<evidence type="ECO:0000313" key="3">
    <source>
        <dbReference type="Proteomes" id="UP000001640"/>
    </source>
</evidence>
<dbReference type="InterPro" id="IPR036704">
    <property type="entry name" value="RraA/RraA-like_sf"/>
</dbReference>
<dbReference type="Pfam" id="PF03737">
    <property type="entry name" value="RraA-like"/>
    <property type="match status" value="1"/>
</dbReference>
<dbReference type="InParanoid" id="G0VJQ8"/>
<keyword evidence="1" id="KW-0479">Metal-binding</keyword>
<dbReference type="GO" id="GO:0047443">
    <property type="term" value="F:4-hydroxy-4-methyl-2-oxoglutarate aldolase activity"/>
    <property type="evidence" value="ECO:0007669"/>
    <property type="project" value="EnsemblFungi"/>
</dbReference>
<feature type="binding site" evidence="1">
    <location>
        <position position="121"/>
    </location>
    <ligand>
        <name>substrate</name>
    </ligand>
</feature>
<accession>G0VJQ8</accession>
<dbReference type="GeneID" id="96905429"/>